<dbReference type="PANTHER" id="PTHR43881:SF5">
    <property type="entry name" value="GAMMA-GLUTAMYLTRANSPEPTIDASE"/>
    <property type="match status" value="1"/>
</dbReference>
<dbReference type="Gene3D" id="3.60.20.40">
    <property type="match status" value="1"/>
</dbReference>
<evidence type="ECO:0000256" key="3">
    <source>
        <dbReference type="ARBA" id="ARBA00047417"/>
    </source>
</evidence>
<evidence type="ECO:0000256" key="4">
    <source>
        <dbReference type="PIRSR" id="PIRSR600101-1"/>
    </source>
</evidence>
<evidence type="ECO:0000256" key="5">
    <source>
        <dbReference type="PIRSR" id="PIRSR600101-2"/>
    </source>
</evidence>
<gene>
    <name evidence="7" type="ordered locus">Meso_1509</name>
</gene>
<dbReference type="NCBIfam" id="TIGR00066">
    <property type="entry name" value="g_glut_trans"/>
    <property type="match status" value="1"/>
</dbReference>
<sequence length="534" mass="57106">MISDTIIERDFMRPGKSVALAGTAMIATSHPQATMAGLKILEAGGNAVDAAIAAVALQGVIDPHMTGIGGDCFALYAAAGKAPIAINGSGRAPAAATLDHFEGLGLDKIPDGSVHAVTVPGAVDAWCKLSERYGKLGLEAILQPAIDATRDGFVVMPRVAHDWARYADRLRPYPASVKQYLPGNKAPAVGDRLNHPALGETLKRIAREGRTAFYEGEVAQDMVSMLQSLGGLHTLEDFASYAAFETAPISASYRGYDLVECPPNGQGLAALVIARILDGFDLAAPDLSEADRIHLFAEATKAAYRLRDIYVADPEYMRHSAEELLSDAFIASLRNKIDMTKASAVEDFDIPLHRDTVYVTVVDADGNAISLINSLFFAFGSGIYAPKAGVLLQNRGAGFSLKRGHPNAIGPGKLPFHTIIPAMVLRDGKPIMSYGVMGGQYQAVGHVHILSQIVDHGLDVQMASDQPRSFFTDGAISLEVTISADVRAELERRGHKTRWADEPLGGCQAIWIDRERGILWGASDHRKDGVALGY</sequence>
<dbReference type="AlphaFoldDB" id="Q11I70"/>
<feature type="binding site" evidence="5">
    <location>
        <position position="439"/>
    </location>
    <ligand>
        <name>L-glutamate</name>
        <dbReference type="ChEBI" id="CHEBI:29985"/>
    </ligand>
</feature>
<dbReference type="GO" id="GO:0006751">
    <property type="term" value="P:glutathione catabolic process"/>
    <property type="evidence" value="ECO:0007669"/>
    <property type="project" value="UniProtKB-UniRule"/>
</dbReference>
<reference evidence="7" key="1">
    <citation type="submission" date="2006-06" db="EMBL/GenBank/DDBJ databases">
        <title>Complete sequence of chromosome of Chelativorans sp. BNC1.</title>
        <authorList>
            <consortium name="US DOE Joint Genome Institute"/>
            <person name="Copeland A."/>
            <person name="Lucas S."/>
            <person name="Lapidus A."/>
            <person name="Barry K."/>
            <person name="Detter J.C."/>
            <person name="Glavina del Rio T."/>
            <person name="Hammon N."/>
            <person name="Israni S."/>
            <person name="Dalin E."/>
            <person name="Tice H."/>
            <person name="Pitluck S."/>
            <person name="Chertkov O."/>
            <person name="Brettin T."/>
            <person name="Bruce D."/>
            <person name="Han C."/>
            <person name="Tapia R."/>
            <person name="Gilna P."/>
            <person name="Schmutz J."/>
            <person name="Larimer F."/>
            <person name="Land M."/>
            <person name="Hauser L."/>
            <person name="Kyrpides N."/>
            <person name="Mikhailova N."/>
            <person name="Richardson P."/>
        </authorList>
    </citation>
    <scope>NUCLEOTIDE SEQUENCE</scope>
    <source>
        <strain evidence="7">BNC1</strain>
    </source>
</reference>
<dbReference type="InterPro" id="IPR043138">
    <property type="entry name" value="GGT_lsub"/>
</dbReference>
<name>Q11I70_CHESB</name>
<comment type="catalytic activity">
    <reaction evidence="2 6">
        <text>glutathione + H2O = L-cysteinylglycine + L-glutamate</text>
        <dbReference type="Rhea" id="RHEA:28807"/>
        <dbReference type="ChEBI" id="CHEBI:15377"/>
        <dbReference type="ChEBI" id="CHEBI:29985"/>
        <dbReference type="ChEBI" id="CHEBI:57925"/>
        <dbReference type="ChEBI" id="CHEBI:61694"/>
        <dbReference type="EC" id="3.4.19.13"/>
    </reaction>
</comment>
<comment type="subunit">
    <text evidence="6">This enzyme consists of two polypeptide chains, which are synthesized in precursor form from a single polypeptide.</text>
</comment>
<dbReference type="Gene3D" id="1.10.246.130">
    <property type="match status" value="1"/>
</dbReference>
<protein>
    <recommendedName>
        <fullName evidence="6">Glutathione hydrolase proenzyme</fullName>
        <ecNumber evidence="6">2.3.2.2</ecNumber>
        <ecNumber evidence="6">3.4.19.13</ecNumber>
    </recommendedName>
    <component>
        <recommendedName>
            <fullName evidence="6">Glutathione hydrolase large chain</fullName>
        </recommendedName>
    </component>
    <component>
        <recommendedName>
            <fullName evidence="6">Glutathione hydrolase small chain</fullName>
        </recommendedName>
    </component>
</protein>
<dbReference type="InterPro" id="IPR043137">
    <property type="entry name" value="GGT_ssub_C"/>
</dbReference>
<dbReference type="EMBL" id="CP000390">
    <property type="protein sequence ID" value="ABG62905.1"/>
    <property type="molecule type" value="Genomic_DNA"/>
</dbReference>
<dbReference type="UniPathway" id="UPA00204"/>
<dbReference type="PRINTS" id="PR01210">
    <property type="entry name" value="GGTRANSPTASE"/>
</dbReference>
<dbReference type="InterPro" id="IPR052896">
    <property type="entry name" value="GGT-like_enzyme"/>
</dbReference>
<comment type="catalytic activity">
    <reaction evidence="3 6">
        <text>an N-terminal (5-L-glutamyl)-[peptide] + an alpha-amino acid = 5-L-glutamyl amino acid + an N-terminal L-alpha-aminoacyl-[peptide]</text>
        <dbReference type="Rhea" id="RHEA:23904"/>
        <dbReference type="Rhea" id="RHEA-COMP:9780"/>
        <dbReference type="Rhea" id="RHEA-COMP:9795"/>
        <dbReference type="ChEBI" id="CHEBI:77644"/>
        <dbReference type="ChEBI" id="CHEBI:78597"/>
        <dbReference type="ChEBI" id="CHEBI:78599"/>
        <dbReference type="ChEBI" id="CHEBI:78608"/>
        <dbReference type="EC" id="2.3.2.2"/>
    </reaction>
</comment>
<keyword evidence="6" id="KW-0378">Hydrolase</keyword>
<dbReference type="EC" id="2.3.2.2" evidence="6"/>
<dbReference type="InterPro" id="IPR029055">
    <property type="entry name" value="Ntn_hydrolases_N"/>
</dbReference>
<dbReference type="GO" id="GO:0103068">
    <property type="term" value="F:leukotriene C4 gamma-glutamyl transferase activity"/>
    <property type="evidence" value="ECO:0007669"/>
    <property type="project" value="UniProtKB-EC"/>
</dbReference>
<evidence type="ECO:0000313" key="7">
    <source>
        <dbReference type="EMBL" id="ABG62905.1"/>
    </source>
</evidence>
<proteinExistence type="inferred from homology"/>
<comment type="pathway">
    <text evidence="6">Sulfur metabolism; glutathione metabolism.</text>
</comment>
<evidence type="ECO:0000256" key="6">
    <source>
        <dbReference type="RuleBase" id="RU368036"/>
    </source>
</evidence>
<evidence type="ECO:0000256" key="2">
    <source>
        <dbReference type="ARBA" id="ARBA00001089"/>
    </source>
</evidence>
<dbReference type="InterPro" id="IPR000101">
    <property type="entry name" value="GGT_peptidase"/>
</dbReference>
<dbReference type="KEGG" id="mes:Meso_1509"/>
<comment type="PTM">
    <text evidence="6">Cleaved by autocatalysis into a large and a small subunit.</text>
</comment>
<dbReference type="MEROPS" id="T03.025"/>
<accession>Q11I70</accession>
<keyword evidence="6" id="KW-0865">Zymogen</keyword>
<dbReference type="eggNOG" id="COG0405">
    <property type="taxonomic scope" value="Bacteria"/>
</dbReference>
<dbReference type="GO" id="GO:0006750">
    <property type="term" value="P:glutathione biosynthetic process"/>
    <property type="evidence" value="ECO:0007669"/>
    <property type="project" value="UniProtKB-KW"/>
</dbReference>
<comment type="catalytic activity">
    <reaction evidence="1 6">
        <text>an S-substituted glutathione + H2O = an S-substituted L-cysteinylglycine + L-glutamate</text>
        <dbReference type="Rhea" id="RHEA:59468"/>
        <dbReference type="ChEBI" id="CHEBI:15377"/>
        <dbReference type="ChEBI" id="CHEBI:29985"/>
        <dbReference type="ChEBI" id="CHEBI:90779"/>
        <dbReference type="ChEBI" id="CHEBI:143103"/>
        <dbReference type="EC" id="3.4.19.13"/>
    </reaction>
</comment>
<dbReference type="STRING" id="266779.Meso_1509"/>
<keyword evidence="6" id="KW-0012">Acyltransferase</keyword>
<comment type="similarity">
    <text evidence="6">Belongs to the gamma-glutamyltransferase family.</text>
</comment>
<feature type="active site" description="Nucleophile" evidence="4">
    <location>
        <position position="356"/>
    </location>
</feature>
<dbReference type="GO" id="GO:0036374">
    <property type="term" value="F:glutathione hydrolase activity"/>
    <property type="evidence" value="ECO:0007669"/>
    <property type="project" value="UniProtKB-UniRule"/>
</dbReference>
<keyword evidence="6" id="KW-0317">Glutathione biosynthesis</keyword>
<dbReference type="EC" id="3.4.19.13" evidence="6"/>
<dbReference type="HOGENOM" id="CLU_014813_3_2_5"/>
<organism evidence="7">
    <name type="scientific">Chelativorans sp. (strain BNC1)</name>
    <dbReference type="NCBI Taxonomy" id="266779"/>
    <lineage>
        <taxon>Bacteria</taxon>
        <taxon>Pseudomonadati</taxon>
        <taxon>Pseudomonadota</taxon>
        <taxon>Alphaproteobacteria</taxon>
        <taxon>Hyphomicrobiales</taxon>
        <taxon>Phyllobacteriaceae</taxon>
        <taxon>Chelativorans</taxon>
    </lineage>
</organism>
<dbReference type="SUPFAM" id="SSF56235">
    <property type="entry name" value="N-terminal nucleophile aminohydrolases (Ntn hydrolases)"/>
    <property type="match status" value="1"/>
</dbReference>
<keyword evidence="6 7" id="KW-0808">Transferase</keyword>
<dbReference type="Pfam" id="PF01019">
    <property type="entry name" value="G_glu_transpept"/>
    <property type="match status" value="1"/>
</dbReference>
<dbReference type="PANTHER" id="PTHR43881">
    <property type="entry name" value="GAMMA-GLUTAMYLTRANSPEPTIDASE (AFU_ORTHOLOGUE AFUA_4G13580)"/>
    <property type="match status" value="1"/>
</dbReference>
<evidence type="ECO:0000256" key="1">
    <source>
        <dbReference type="ARBA" id="ARBA00001049"/>
    </source>
</evidence>